<keyword evidence="1" id="KW-0812">Transmembrane</keyword>
<evidence type="ECO:0000313" key="2">
    <source>
        <dbReference type="EMBL" id="ANO35616.1"/>
    </source>
</evidence>
<sequence>MSDKVKLRICVIFTIIAALATITFIITEHRSDDPGMYIGPILFSAGGFYLSAMKTLFVERNMANRHY</sequence>
<name>A0AAN1CUC8_9VIBR</name>
<dbReference type="RefSeq" id="WP_065211375.1">
    <property type="nucleotide sequence ID" value="NZ_CP016179.1"/>
</dbReference>
<organism evidence="2 3">
    <name type="scientific">Vibrio breoganii</name>
    <dbReference type="NCBI Taxonomy" id="553239"/>
    <lineage>
        <taxon>Bacteria</taxon>
        <taxon>Pseudomonadati</taxon>
        <taxon>Pseudomonadota</taxon>
        <taxon>Gammaproteobacteria</taxon>
        <taxon>Vibrionales</taxon>
        <taxon>Vibrionaceae</taxon>
        <taxon>Vibrio</taxon>
    </lineage>
</organism>
<keyword evidence="1" id="KW-0472">Membrane</keyword>
<protein>
    <submittedName>
        <fullName evidence="2">Uncharacterized protein</fullName>
    </submittedName>
</protein>
<geneLocation type="plasmid" evidence="2 3">
    <name>unnamed1</name>
</geneLocation>
<dbReference type="AlphaFoldDB" id="A0AAN1CUC8"/>
<evidence type="ECO:0000313" key="3">
    <source>
        <dbReference type="Proteomes" id="UP000092018"/>
    </source>
</evidence>
<keyword evidence="2" id="KW-0614">Plasmid</keyword>
<gene>
    <name evidence="2" type="ORF">A6E01_20610</name>
</gene>
<proteinExistence type="predicted"/>
<keyword evidence="1" id="KW-1133">Transmembrane helix</keyword>
<feature type="transmembrane region" description="Helical" evidence="1">
    <location>
        <begin position="7"/>
        <end position="26"/>
    </location>
</feature>
<dbReference type="EMBL" id="CP016179">
    <property type="protein sequence ID" value="ANO35616.1"/>
    <property type="molecule type" value="Genomic_DNA"/>
</dbReference>
<dbReference type="KEGG" id="vbr:A6E01_20610"/>
<dbReference type="Proteomes" id="UP000092018">
    <property type="component" value="Plasmid unnamed1"/>
</dbReference>
<accession>A0AAN1CUC8</accession>
<reference evidence="2 3" key="1">
    <citation type="submission" date="2016-06" db="EMBL/GenBank/DDBJ databases">
        <title>Adaptive Radiation by Waves of Gene Transfer Leads to Fine-Scale Resource Partitioning in Marine Microbes.</title>
        <authorList>
            <person name="Hehemann J.-H."/>
            <person name="Arevalo P."/>
            <person name="Datta M.S."/>
            <person name="Yu X."/>
            <person name="Corzett C."/>
            <person name="Henschel A."/>
            <person name="Preheim S.P."/>
            <person name="Timberlake S."/>
            <person name="Alm E.J."/>
            <person name="Polz M.F."/>
        </authorList>
    </citation>
    <scope>NUCLEOTIDE SEQUENCE [LARGE SCALE GENOMIC DNA]</scope>
    <source>
        <strain evidence="2 3">FF50</strain>
        <plasmid evidence="2 3">unnamed1</plasmid>
    </source>
</reference>
<feature type="transmembrane region" description="Helical" evidence="1">
    <location>
        <begin position="38"/>
        <end position="57"/>
    </location>
</feature>
<evidence type="ECO:0000256" key="1">
    <source>
        <dbReference type="SAM" id="Phobius"/>
    </source>
</evidence>